<dbReference type="Pfam" id="PF00880">
    <property type="entry name" value="Nebulin"/>
    <property type="match status" value="3"/>
</dbReference>
<organism evidence="3 4">
    <name type="scientific">Staurois parvus</name>
    <dbReference type="NCBI Taxonomy" id="386267"/>
    <lineage>
        <taxon>Eukaryota</taxon>
        <taxon>Metazoa</taxon>
        <taxon>Chordata</taxon>
        <taxon>Craniata</taxon>
        <taxon>Vertebrata</taxon>
        <taxon>Euteleostomi</taxon>
        <taxon>Amphibia</taxon>
        <taxon>Batrachia</taxon>
        <taxon>Anura</taxon>
        <taxon>Neobatrachia</taxon>
        <taxon>Ranoidea</taxon>
        <taxon>Ranidae</taxon>
        <taxon>Staurois</taxon>
    </lineage>
</organism>
<evidence type="ECO:0000313" key="3">
    <source>
        <dbReference type="EMBL" id="CAI9601452.1"/>
    </source>
</evidence>
<evidence type="ECO:0000313" key="4">
    <source>
        <dbReference type="Proteomes" id="UP001162483"/>
    </source>
</evidence>
<dbReference type="InterPro" id="IPR055297">
    <property type="entry name" value="NEBU/NEBL"/>
</dbReference>
<evidence type="ECO:0008006" key="5">
    <source>
        <dbReference type="Google" id="ProtNLM"/>
    </source>
</evidence>
<dbReference type="PROSITE" id="PS51216">
    <property type="entry name" value="NEBULIN"/>
    <property type="match status" value="3"/>
</dbReference>
<evidence type="ECO:0000256" key="1">
    <source>
        <dbReference type="ARBA" id="ARBA00022737"/>
    </source>
</evidence>
<protein>
    <recommendedName>
        <fullName evidence="5">Nebulin-like</fullName>
    </recommendedName>
</protein>
<keyword evidence="2" id="KW-0009">Actin-binding</keyword>
<dbReference type="Proteomes" id="UP001162483">
    <property type="component" value="Unassembled WGS sequence"/>
</dbReference>
<sequence>MELMLAKANAEIMNKRLYTEAWNKDKQTVHVMPDTPEIELAKANRINYSEKQYRLALEESKKKEGYDLRVDAISIKAAKASRNIISDYKYKAGYRKQQGHHVGFRSLKDDPKS</sequence>
<comment type="caution">
    <text evidence="3">The sequence shown here is derived from an EMBL/GenBank/DDBJ whole genome shotgun (WGS) entry which is preliminary data.</text>
</comment>
<feature type="non-terminal residue" evidence="3">
    <location>
        <position position="113"/>
    </location>
</feature>
<dbReference type="SMART" id="SM00227">
    <property type="entry name" value="NEBU"/>
    <property type="match status" value="3"/>
</dbReference>
<dbReference type="PANTHER" id="PTHR11039:SF64">
    <property type="entry name" value="NEBULIN-RELATED-ANCHORING PROTEIN-LIKE"/>
    <property type="match status" value="1"/>
</dbReference>
<keyword evidence="4" id="KW-1185">Reference proteome</keyword>
<keyword evidence="1" id="KW-0677">Repeat</keyword>
<proteinExistence type="predicted"/>
<accession>A0ABN9FWJ9</accession>
<dbReference type="InterPro" id="IPR000900">
    <property type="entry name" value="Nebulin_repeat"/>
</dbReference>
<name>A0ABN9FWJ9_9NEOB</name>
<dbReference type="PANTHER" id="PTHR11039">
    <property type="entry name" value="NEBULIN"/>
    <property type="match status" value="1"/>
</dbReference>
<evidence type="ECO:0000256" key="2">
    <source>
        <dbReference type="ARBA" id="ARBA00023203"/>
    </source>
</evidence>
<dbReference type="EMBL" id="CATNWA010017572">
    <property type="protein sequence ID" value="CAI9601452.1"/>
    <property type="molecule type" value="Genomic_DNA"/>
</dbReference>
<dbReference type="InterPro" id="IPR013998">
    <property type="entry name" value="Nebulin-like"/>
</dbReference>
<reference evidence="3" key="1">
    <citation type="submission" date="2023-05" db="EMBL/GenBank/DDBJ databases">
        <authorList>
            <person name="Stuckert A."/>
        </authorList>
    </citation>
    <scope>NUCLEOTIDE SEQUENCE</scope>
</reference>
<dbReference type="PRINTS" id="PR00510">
    <property type="entry name" value="NEBULIN"/>
</dbReference>
<gene>
    <name evidence="3" type="ORF">SPARVUS_LOCUS12985624</name>
</gene>